<organism evidence="1 2">
    <name type="scientific">Tenacibaculum vairaonense</name>
    <dbReference type="NCBI Taxonomy" id="3137860"/>
    <lineage>
        <taxon>Bacteria</taxon>
        <taxon>Pseudomonadati</taxon>
        <taxon>Bacteroidota</taxon>
        <taxon>Flavobacteriia</taxon>
        <taxon>Flavobacteriales</taxon>
        <taxon>Flavobacteriaceae</taxon>
        <taxon>Tenacibaculum</taxon>
    </lineage>
</organism>
<dbReference type="Proteomes" id="UP001497602">
    <property type="component" value="Unassembled WGS sequence"/>
</dbReference>
<evidence type="ECO:0000313" key="1">
    <source>
        <dbReference type="EMBL" id="CAL2108097.1"/>
    </source>
</evidence>
<proteinExistence type="predicted"/>
<comment type="caution">
    <text evidence="1">The sequence shown here is derived from an EMBL/GenBank/DDBJ whole genome shotgun (WGS) entry which is preliminary data.</text>
</comment>
<protein>
    <submittedName>
        <fullName evidence="1">Uncharacterized protein</fullName>
    </submittedName>
</protein>
<evidence type="ECO:0000313" key="2">
    <source>
        <dbReference type="Proteomes" id="UP001497602"/>
    </source>
</evidence>
<keyword evidence="2" id="KW-1185">Reference proteome</keyword>
<reference evidence="1 2" key="1">
    <citation type="submission" date="2024-05" db="EMBL/GenBank/DDBJ databases">
        <authorList>
            <person name="Duchaud E."/>
        </authorList>
    </citation>
    <scope>NUCLEOTIDE SEQUENCE [LARGE SCALE GENOMIC DNA]</scope>
    <source>
        <strain evidence="1">Ena-SAMPLE-TAB-13-05-2024-13:56:06:370-140305</strain>
    </source>
</reference>
<accession>A0ABP1FIW6</accession>
<gene>
    <name evidence="1" type="ORF">T190115A13A_60092</name>
</gene>
<sequence>MEFEIEVYTFPESFDNGNMDVFVLTNNKRYVATFFTFSNINTLINRYKKTGELLNGKYFWSSNMMLVSDLHENTIVEVVEDLIEKDEFLEVFDLIEDNI</sequence>
<dbReference type="RefSeq" id="WP_348739662.1">
    <property type="nucleotide sequence ID" value="NZ_CAXJRC010000043.1"/>
</dbReference>
<dbReference type="EMBL" id="CAXJRC010000043">
    <property type="protein sequence ID" value="CAL2108097.1"/>
    <property type="molecule type" value="Genomic_DNA"/>
</dbReference>
<name>A0ABP1FIW6_9FLAO</name>